<comment type="caution">
    <text evidence="3">The sequence shown here is derived from an EMBL/GenBank/DDBJ whole genome shotgun (WGS) entry which is preliminary data.</text>
</comment>
<reference evidence="4" key="1">
    <citation type="journal article" date="2012" name="Science">
        <title>The Paleozoic origin of enzymatic lignin decomposition reconstructed from 31 fungal genomes.</title>
        <authorList>
            <person name="Floudas D."/>
            <person name="Binder M."/>
            <person name="Riley R."/>
            <person name="Barry K."/>
            <person name="Blanchette R.A."/>
            <person name="Henrissat B."/>
            <person name="Martinez A.T."/>
            <person name="Otillar R."/>
            <person name="Spatafora J.W."/>
            <person name="Yadav J.S."/>
            <person name="Aerts A."/>
            <person name="Benoit I."/>
            <person name="Boyd A."/>
            <person name="Carlson A."/>
            <person name="Copeland A."/>
            <person name="Coutinho P.M."/>
            <person name="de Vries R.P."/>
            <person name="Ferreira P."/>
            <person name="Findley K."/>
            <person name="Foster B."/>
            <person name="Gaskell J."/>
            <person name="Glotzer D."/>
            <person name="Gorecki P."/>
            <person name="Heitman J."/>
            <person name="Hesse C."/>
            <person name="Hori C."/>
            <person name="Igarashi K."/>
            <person name="Jurgens J.A."/>
            <person name="Kallen N."/>
            <person name="Kersten P."/>
            <person name="Kohler A."/>
            <person name="Kuees U."/>
            <person name="Kumar T.K.A."/>
            <person name="Kuo A."/>
            <person name="LaButti K."/>
            <person name="Larrondo L.F."/>
            <person name="Lindquist E."/>
            <person name="Ling A."/>
            <person name="Lombard V."/>
            <person name="Lucas S."/>
            <person name="Lundell T."/>
            <person name="Martin R."/>
            <person name="McLaughlin D.J."/>
            <person name="Morgenstern I."/>
            <person name="Morin E."/>
            <person name="Murat C."/>
            <person name="Nagy L.G."/>
            <person name="Nolan M."/>
            <person name="Ohm R.A."/>
            <person name="Patyshakuliyeva A."/>
            <person name="Rokas A."/>
            <person name="Ruiz-Duenas F.J."/>
            <person name="Sabat G."/>
            <person name="Salamov A."/>
            <person name="Samejima M."/>
            <person name="Schmutz J."/>
            <person name="Slot J.C."/>
            <person name="St John F."/>
            <person name="Stenlid J."/>
            <person name="Sun H."/>
            <person name="Sun S."/>
            <person name="Syed K."/>
            <person name="Tsang A."/>
            <person name="Wiebenga A."/>
            <person name="Young D."/>
            <person name="Pisabarro A."/>
            <person name="Eastwood D.C."/>
            <person name="Martin F."/>
            <person name="Cullen D."/>
            <person name="Grigoriev I.V."/>
            <person name="Hibbett D.S."/>
        </authorList>
    </citation>
    <scope>NUCLEOTIDE SEQUENCE [LARGE SCALE GENOMIC DNA]</scope>
    <source>
        <strain evidence="4">RWD-64-598 SS2</strain>
    </source>
</reference>
<dbReference type="KEGG" id="cput:CONPUDRAFT_154701"/>
<feature type="region of interest" description="Disordered" evidence="1">
    <location>
        <begin position="818"/>
        <end position="908"/>
    </location>
</feature>
<feature type="domain" description="DUF6589" evidence="2">
    <location>
        <begin position="551"/>
        <end position="1094"/>
    </location>
</feature>
<evidence type="ECO:0000313" key="3">
    <source>
        <dbReference type="EMBL" id="EIW80689.1"/>
    </source>
</evidence>
<dbReference type="EMBL" id="JH711579">
    <property type="protein sequence ID" value="EIW80689.1"/>
    <property type="molecule type" value="Genomic_DNA"/>
</dbReference>
<dbReference type="OrthoDB" id="3266963at2759"/>
<dbReference type="RefSeq" id="XP_007769573.1">
    <property type="nucleotide sequence ID" value="XM_007771383.1"/>
</dbReference>
<dbReference type="Proteomes" id="UP000053558">
    <property type="component" value="Unassembled WGS sequence"/>
</dbReference>
<keyword evidence="4" id="KW-1185">Reference proteome</keyword>
<feature type="region of interest" description="Disordered" evidence="1">
    <location>
        <begin position="248"/>
        <end position="278"/>
    </location>
</feature>
<feature type="compositionally biased region" description="Basic and acidic residues" evidence="1">
    <location>
        <begin position="263"/>
        <end position="278"/>
    </location>
</feature>
<organism evidence="3 4">
    <name type="scientific">Coniophora puteana (strain RWD-64-598)</name>
    <name type="common">Brown rot fungus</name>
    <dbReference type="NCBI Taxonomy" id="741705"/>
    <lineage>
        <taxon>Eukaryota</taxon>
        <taxon>Fungi</taxon>
        <taxon>Dikarya</taxon>
        <taxon>Basidiomycota</taxon>
        <taxon>Agaricomycotina</taxon>
        <taxon>Agaricomycetes</taxon>
        <taxon>Agaricomycetidae</taxon>
        <taxon>Boletales</taxon>
        <taxon>Coniophorineae</taxon>
        <taxon>Coniophoraceae</taxon>
        <taxon>Coniophora</taxon>
    </lineage>
</organism>
<feature type="compositionally biased region" description="Acidic residues" evidence="1">
    <location>
        <begin position="847"/>
        <end position="859"/>
    </location>
</feature>
<gene>
    <name evidence="3" type="ORF">CONPUDRAFT_154701</name>
</gene>
<evidence type="ECO:0000259" key="2">
    <source>
        <dbReference type="Pfam" id="PF20231"/>
    </source>
</evidence>
<name>A0A5M3MNF9_CONPW</name>
<protein>
    <recommendedName>
        <fullName evidence="2">DUF6589 domain-containing protein</fullName>
    </recommendedName>
</protein>
<feature type="region of interest" description="Disordered" evidence="1">
    <location>
        <begin position="1"/>
        <end position="58"/>
    </location>
</feature>
<dbReference type="GeneID" id="19203310"/>
<dbReference type="InterPro" id="IPR046496">
    <property type="entry name" value="DUF6589"/>
</dbReference>
<sequence length="1202" mass="133460">MSQPGQKTARARSYTFSIHQYTPKDAPQTPLAPTPAPEPSPAPSSPLQWRTHSTPDLGGLSARKLRAAQKEAEIQAEFEGIITRIANSKENLGAFLERLFRASPGRSHTHQTLINGYLTGNTRNHITDVLDLILSHPDGRPNKKHPEYEQAFDFTRNGGPRSFRLAQPATLSWAAHIIGEEMNKEGKRLTSFDTNPDMHFRVTSGATRTGESLLEGTRARESAGRWESAGTGENGRVYTAVDAGTGHECTQEGTELRGNGRAGESERTRENARAGESKQVEMVVDADPEHELIGEGTHTRKTDRVCEGVDVREYEGVLAGVDARQRELEGGQDEPSGGATQQRRTRGPGRAPVISWATLKESSINTMKATYHRISPLTLGLLTNYMTSGKSYVEGDARPEGQEESQVYRSKDTIGVSTLSEMTFARNQGTNLFAIAKGVVNFGTSAHQAVHRIGSKLAHSISFSSILGALRGLGYEKAAFLRSRGQPGVSEQYQVVLDNVQTYVPAYDPDLSNAKGKMHTGTAATAIRMEDCEPDAFDLAPVLERMREGRREEADIDTIVHDIDFAHIFRVFQYHCVKLLVDHVTILRTKYHDNVNELFSKNATRHQINPNRVSEIHPLATNSADEVSTRGMKAALDDFLEQMGNTAANFRGKWARYTGDGKSFEAMLKIQKYLSGTTSVHQSMEFILPGLQLWHTRWHNLSSNVRCFWGWGYDKSDPSCLAFLARSLGRAPPGPTKLKTVHFYQGRSLMDTAIHAHVLQAWEVVLDTKDLSAHFSSLGNSNEHHLPTLDDLLELSRILVLRYATYEAYECAREGNWDHVDDQNRVPPVIGDSKVPPQQREVSGSESESESDSSEDSYGEGEVIGVRMRDDLQEAETRGVTPGPLNGAGELTDDSCSSAGEEVPGDDEDLENVDTIHVADTDAEPVNNGVDAVDEAVPAVPDVRGDQALANGNLMMYAGLLWLEVSAATKSGDIGRIYEVFKIWILTFSGGGNPNYANYLTEEWCRFKYEYPQKCADTLLNNALVRLSESSPFVEIDLLQEWFNGHLEELAQHKGKEFDDEYYRFVLAMNVFDFLRLTKDMEGEVGLEPRTTHHTKRSRDAQLRRAMDLYRDYDLHRYKADRYFGFEAPDYFAKGYAALSGQGRIQKYIKRSLVGKRNLTTVAGPPSPSLEPPAWLEATAEYADEVVTLEGIDEAVALIQLI</sequence>
<dbReference type="Pfam" id="PF20231">
    <property type="entry name" value="DUF6589"/>
    <property type="match status" value="1"/>
</dbReference>
<evidence type="ECO:0000313" key="4">
    <source>
        <dbReference type="Proteomes" id="UP000053558"/>
    </source>
</evidence>
<accession>A0A5M3MNF9</accession>
<feature type="region of interest" description="Disordered" evidence="1">
    <location>
        <begin position="326"/>
        <end position="351"/>
    </location>
</feature>
<proteinExistence type="predicted"/>
<evidence type="ECO:0000256" key="1">
    <source>
        <dbReference type="SAM" id="MobiDB-lite"/>
    </source>
</evidence>
<feature type="compositionally biased region" description="Pro residues" evidence="1">
    <location>
        <begin position="30"/>
        <end position="44"/>
    </location>
</feature>
<feature type="compositionally biased region" description="Basic and acidic residues" evidence="1">
    <location>
        <begin position="867"/>
        <end position="877"/>
    </location>
</feature>
<dbReference type="AlphaFoldDB" id="A0A5M3MNF9"/>